<dbReference type="Gene3D" id="3.30.2310.20">
    <property type="entry name" value="RelE-like"/>
    <property type="match status" value="1"/>
</dbReference>
<accession>A0A3P1SFH9</accession>
<dbReference type="OrthoDB" id="5326046at2"/>
<dbReference type="InterPro" id="IPR007712">
    <property type="entry name" value="RelE/ParE_toxin"/>
</dbReference>
<dbReference type="EMBL" id="RQZF01000007">
    <property type="protein sequence ID" value="RRC95082.1"/>
    <property type="molecule type" value="Genomic_DNA"/>
</dbReference>
<reference evidence="3 4" key="1">
    <citation type="submission" date="2018-11" db="EMBL/GenBank/DDBJ databases">
        <title>Genomes From Bacteria Associated with the Canine Oral Cavity: a Test Case for Automated Genome-Based Taxonomic Assignment.</title>
        <authorList>
            <person name="Coil D.A."/>
            <person name="Jospin G."/>
            <person name="Darling A.E."/>
            <person name="Wallis C."/>
            <person name="Davis I.J."/>
            <person name="Harris S."/>
            <person name="Eisen J.A."/>
            <person name="Holcombe L.J."/>
            <person name="O'Flynn C."/>
        </authorList>
    </citation>
    <scope>NUCLEOTIDE SEQUENCE [LARGE SCALE GENOMIC DNA]</scope>
    <source>
        <strain evidence="3 4">OH770</strain>
    </source>
</reference>
<evidence type="ECO:0000256" key="2">
    <source>
        <dbReference type="ARBA" id="ARBA00022649"/>
    </source>
</evidence>
<dbReference type="PANTHER" id="PTHR35601:SF1">
    <property type="entry name" value="TOXIN RELE"/>
    <property type="match status" value="1"/>
</dbReference>
<dbReference type="Proteomes" id="UP000280444">
    <property type="component" value="Unassembled WGS sequence"/>
</dbReference>
<dbReference type="SUPFAM" id="SSF143011">
    <property type="entry name" value="RelE-like"/>
    <property type="match status" value="1"/>
</dbReference>
<sequence length="87" mass="10146">MYQISYAPSAVKYLRKLDRSTQRRLLNAIEGLAKDPTPPRSIQLKGGQGERRIRVGDYRVIYEINNGELIILVLKIGHRRDVYRQLH</sequence>
<dbReference type="PANTHER" id="PTHR35601">
    <property type="entry name" value="TOXIN RELE"/>
    <property type="match status" value="1"/>
</dbReference>
<dbReference type="AlphaFoldDB" id="A0A3P1SFH9"/>
<organism evidence="3 4">
    <name type="scientific">Schaalia canis</name>
    <dbReference type="NCBI Taxonomy" id="100469"/>
    <lineage>
        <taxon>Bacteria</taxon>
        <taxon>Bacillati</taxon>
        <taxon>Actinomycetota</taxon>
        <taxon>Actinomycetes</taxon>
        <taxon>Actinomycetales</taxon>
        <taxon>Actinomycetaceae</taxon>
        <taxon>Schaalia</taxon>
    </lineage>
</organism>
<name>A0A3P1SFH9_9ACTO</name>
<keyword evidence="2" id="KW-1277">Toxin-antitoxin system</keyword>
<evidence type="ECO:0000313" key="3">
    <source>
        <dbReference type="EMBL" id="RRC95082.1"/>
    </source>
</evidence>
<proteinExistence type="inferred from homology"/>
<protein>
    <submittedName>
        <fullName evidence="3">Type II toxin-antitoxin system RelE/ParE family toxin</fullName>
    </submittedName>
</protein>
<gene>
    <name evidence="3" type="ORF">EII11_07435</name>
</gene>
<keyword evidence="4" id="KW-1185">Reference proteome</keyword>
<dbReference type="Pfam" id="PF05016">
    <property type="entry name" value="ParE_toxin"/>
    <property type="match status" value="1"/>
</dbReference>
<evidence type="ECO:0000313" key="4">
    <source>
        <dbReference type="Proteomes" id="UP000280444"/>
    </source>
</evidence>
<evidence type="ECO:0000256" key="1">
    <source>
        <dbReference type="ARBA" id="ARBA00006226"/>
    </source>
</evidence>
<comment type="similarity">
    <text evidence="1">Belongs to the RelE toxin family.</text>
</comment>
<dbReference type="NCBIfam" id="TIGR02385">
    <property type="entry name" value="RelE_StbE"/>
    <property type="match status" value="1"/>
</dbReference>
<comment type="caution">
    <text evidence="3">The sequence shown here is derived from an EMBL/GenBank/DDBJ whole genome shotgun (WGS) entry which is preliminary data.</text>
</comment>
<dbReference type="InterPro" id="IPR035093">
    <property type="entry name" value="RelE/ParE_toxin_dom_sf"/>
</dbReference>